<dbReference type="Pfam" id="PF09087">
    <property type="entry name" value="Cyc-maltodext_N"/>
    <property type="match status" value="1"/>
</dbReference>
<dbReference type="Gene3D" id="2.60.40.10">
    <property type="entry name" value="Immunoglobulins"/>
    <property type="match status" value="1"/>
</dbReference>
<organism evidence="4 5">
    <name type="scientific">Thermomonas hydrothermalis</name>
    <dbReference type="NCBI Taxonomy" id="213588"/>
    <lineage>
        <taxon>Bacteria</taxon>
        <taxon>Pseudomonadati</taxon>
        <taxon>Pseudomonadota</taxon>
        <taxon>Gammaproteobacteria</taxon>
        <taxon>Lysobacterales</taxon>
        <taxon>Lysobacteraceae</taxon>
        <taxon>Thermomonas</taxon>
    </lineage>
</organism>
<accession>A0A1M4X8W9</accession>
<dbReference type="GO" id="GO:0005975">
    <property type="term" value="P:carbohydrate metabolic process"/>
    <property type="evidence" value="ECO:0007669"/>
    <property type="project" value="InterPro"/>
</dbReference>
<feature type="domain" description="Glycosyl hydrolase family 13 catalytic" evidence="3">
    <location>
        <begin position="135"/>
        <end position="519"/>
    </location>
</feature>
<reference evidence="5" key="1">
    <citation type="submission" date="2016-11" db="EMBL/GenBank/DDBJ databases">
        <authorList>
            <person name="Varghese N."/>
            <person name="Submissions S."/>
        </authorList>
    </citation>
    <scope>NUCLEOTIDE SEQUENCE [LARGE SCALE GENOMIC DNA]</scope>
    <source>
        <strain evidence="5">DSM 14834</strain>
    </source>
</reference>
<dbReference type="GO" id="GO:0016798">
    <property type="term" value="F:hydrolase activity, acting on glycosyl bonds"/>
    <property type="evidence" value="ECO:0007669"/>
    <property type="project" value="UniProtKB-KW"/>
</dbReference>
<dbReference type="STRING" id="213588.SAMN02745204_01379"/>
<dbReference type="EMBL" id="FQUK01000019">
    <property type="protein sequence ID" value="SHE89950.1"/>
    <property type="molecule type" value="Genomic_DNA"/>
</dbReference>
<dbReference type="PANTHER" id="PTHR10357">
    <property type="entry name" value="ALPHA-AMYLASE FAMILY MEMBER"/>
    <property type="match status" value="1"/>
</dbReference>
<dbReference type="SUPFAM" id="SSF51445">
    <property type="entry name" value="(Trans)glycosidases"/>
    <property type="match status" value="1"/>
</dbReference>
<sequence length="624" mass="69201">MPILTLLRRLLSAFGLWLLLPSLAAAVDVDRIEPGNWWVGMRHHQVQLLLHGQALDRATVSIDHPGVKLLDSRAGDSPHWRFVTVDIAADARPGPVPIRISAPDTPARVVTWSLQARAPDAASRRGFGPQDAIYLLMPDRFANGDPSNDTIAGLGDPANRADPNGRHGGDLAGIRAHLPYLAGLGITQLWLTPVQTNAQPQGAYHGYAITDFYAIDPRLGSLQDYQALATDARRYGMGLIMDVVLNHIGDHHPWLADPPRRNWIHGQGRYFPTNHRRTTVQDPHAAPEDRTAFTDGWFVPTMPDLNQQDPELARYLIQNTLWWIETAGLSGLRVDTFSYVDAQFLSHWAQAILTEYPNLTMTGEEWSTNPAIVAHWQRGKINPDGHIPWMPAMLDFPLMQALRQALTTPPAAGEDGWLPVYETLANDFQYPAPGQLVIFAENHDTTRLLAALGGDATGWRLAMALLATTRGIPQIFQGSEALLEGPRHRDDGRVRADLPGGWAEDATNIFTGAGLTPAQQQAQDWLRRLLQWRKRTPLVQTGQLTHYAPQDDVYVYFRHAGIPGQGPAVMVALNRAEAPRQLDLTRFARFLQGHRAREALDGTPVRLDTPLTLPPRAPLLLEID</sequence>
<proteinExistence type="predicted"/>
<name>A0A1M4X8W9_9GAMM</name>
<dbReference type="RefSeq" id="WP_072755873.1">
    <property type="nucleotide sequence ID" value="NZ_FQUK01000019.1"/>
</dbReference>
<dbReference type="Gene3D" id="2.60.40.1180">
    <property type="entry name" value="Golgi alpha-mannosidase II"/>
    <property type="match status" value="1"/>
</dbReference>
<dbReference type="SUPFAM" id="SSF51011">
    <property type="entry name" value="Glycosyl hydrolase domain"/>
    <property type="match status" value="1"/>
</dbReference>
<dbReference type="InterPro" id="IPR015171">
    <property type="entry name" value="Cyc-maltodext_N"/>
</dbReference>
<evidence type="ECO:0000313" key="4">
    <source>
        <dbReference type="EMBL" id="SHE89950.1"/>
    </source>
</evidence>
<dbReference type="Pfam" id="PF00128">
    <property type="entry name" value="Alpha-amylase"/>
    <property type="match status" value="1"/>
</dbReference>
<dbReference type="InterPro" id="IPR006047">
    <property type="entry name" value="GH13_cat_dom"/>
</dbReference>
<dbReference type="InterPro" id="IPR017853">
    <property type="entry name" value="GH"/>
</dbReference>
<dbReference type="SUPFAM" id="SSF81296">
    <property type="entry name" value="E set domains"/>
    <property type="match status" value="1"/>
</dbReference>
<protein>
    <submittedName>
        <fullName evidence="4">Glycosidase</fullName>
    </submittedName>
</protein>
<dbReference type="Pfam" id="PF10438">
    <property type="entry name" value="Cyc-maltodext_C"/>
    <property type="match status" value="1"/>
</dbReference>
<keyword evidence="1" id="KW-0378">Hydrolase</keyword>
<dbReference type="CDD" id="cd11340">
    <property type="entry name" value="AmyAc_bac_CMD_like_3"/>
    <property type="match status" value="1"/>
</dbReference>
<dbReference type="InterPro" id="IPR013783">
    <property type="entry name" value="Ig-like_fold"/>
</dbReference>
<dbReference type="AlphaFoldDB" id="A0A1M4X8W9"/>
<evidence type="ECO:0000256" key="1">
    <source>
        <dbReference type="ARBA" id="ARBA00022801"/>
    </source>
</evidence>
<gene>
    <name evidence="4" type="ORF">SAMN02745204_01379</name>
</gene>
<keyword evidence="2 4" id="KW-0326">Glycosidase</keyword>
<dbReference type="OrthoDB" id="9805159at2"/>
<dbReference type="InterPro" id="IPR013780">
    <property type="entry name" value="Glyco_hydro_b"/>
</dbReference>
<evidence type="ECO:0000259" key="3">
    <source>
        <dbReference type="SMART" id="SM00642"/>
    </source>
</evidence>
<dbReference type="Gene3D" id="3.20.20.80">
    <property type="entry name" value="Glycosidases"/>
    <property type="match status" value="1"/>
</dbReference>
<dbReference type="Proteomes" id="UP000242857">
    <property type="component" value="Unassembled WGS sequence"/>
</dbReference>
<dbReference type="InterPro" id="IPR014756">
    <property type="entry name" value="Ig_E-set"/>
</dbReference>
<evidence type="ECO:0000313" key="5">
    <source>
        <dbReference type="Proteomes" id="UP000242857"/>
    </source>
</evidence>
<dbReference type="PANTHER" id="PTHR10357:SF210">
    <property type="entry name" value="MALTODEXTRIN GLUCOSIDASE"/>
    <property type="match status" value="1"/>
</dbReference>
<dbReference type="SMART" id="SM00642">
    <property type="entry name" value="Aamy"/>
    <property type="match status" value="1"/>
</dbReference>
<evidence type="ECO:0000256" key="2">
    <source>
        <dbReference type="ARBA" id="ARBA00023295"/>
    </source>
</evidence>
<keyword evidence="5" id="KW-1185">Reference proteome</keyword>
<dbReference type="InterPro" id="IPR019492">
    <property type="entry name" value="Cyclo-malto-dextrinase_C"/>
</dbReference>